<organism evidence="1 2">
    <name type="scientific">Lutibacter holmesii</name>
    <dbReference type="NCBI Taxonomy" id="1137985"/>
    <lineage>
        <taxon>Bacteria</taxon>
        <taxon>Pseudomonadati</taxon>
        <taxon>Bacteroidota</taxon>
        <taxon>Flavobacteriia</taxon>
        <taxon>Flavobacteriales</taxon>
        <taxon>Flavobacteriaceae</taxon>
        <taxon>Lutibacter</taxon>
    </lineage>
</organism>
<name>A0ABW3WLX9_9FLAO</name>
<gene>
    <name evidence="1" type="ORF">ACFQ5N_02350</name>
</gene>
<evidence type="ECO:0000313" key="1">
    <source>
        <dbReference type="EMBL" id="MFD1292666.1"/>
    </source>
</evidence>
<evidence type="ECO:0008006" key="3">
    <source>
        <dbReference type="Google" id="ProtNLM"/>
    </source>
</evidence>
<dbReference type="EMBL" id="JBHTMV010000002">
    <property type="protein sequence ID" value="MFD1292666.1"/>
    <property type="molecule type" value="Genomic_DNA"/>
</dbReference>
<proteinExistence type="predicted"/>
<keyword evidence="2" id="KW-1185">Reference proteome</keyword>
<comment type="caution">
    <text evidence="1">The sequence shown here is derived from an EMBL/GenBank/DDBJ whole genome shotgun (WGS) entry which is preliminary data.</text>
</comment>
<evidence type="ECO:0000313" key="2">
    <source>
        <dbReference type="Proteomes" id="UP001597241"/>
    </source>
</evidence>
<dbReference type="RefSeq" id="WP_386807401.1">
    <property type="nucleotide sequence ID" value="NZ_JBHTMV010000002.1"/>
</dbReference>
<reference evidence="2" key="1">
    <citation type="journal article" date="2019" name="Int. J. Syst. Evol. Microbiol.">
        <title>The Global Catalogue of Microorganisms (GCM) 10K type strain sequencing project: providing services to taxonomists for standard genome sequencing and annotation.</title>
        <authorList>
            <consortium name="The Broad Institute Genomics Platform"/>
            <consortium name="The Broad Institute Genome Sequencing Center for Infectious Disease"/>
            <person name="Wu L."/>
            <person name="Ma J."/>
        </authorList>
    </citation>
    <scope>NUCLEOTIDE SEQUENCE [LARGE SCALE GENOMIC DNA]</scope>
    <source>
        <strain evidence="2">CCUG 62221</strain>
    </source>
</reference>
<protein>
    <recommendedName>
        <fullName evidence="3">DUF2513 domain-containing protein</fullName>
    </recommendedName>
</protein>
<dbReference type="Proteomes" id="UP001597241">
    <property type="component" value="Unassembled WGS sequence"/>
</dbReference>
<accession>A0ABW3WLX9</accession>
<sequence length="113" mass="13195">MQITNNTTTATLNQDKLLNLIIDQRIVKLEGIFEKKHQQQFLNLPENAFHAHLYMCLVELGLKASEITDVYDVSFSELTRILKACHTKMLVNKMFENYLYQIHLQCKRLKIAA</sequence>